<dbReference type="AlphaFoldDB" id="A0A2H0YQA1"/>
<organism evidence="1 2">
    <name type="scientific">Candidatus Kerfeldbacteria bacterium CG08_land_8_20_14_0_20_43_14</name>
    <dbReference type="NCBI Taxonomy" id="2014246"/>
    <lineage>
        <taxon>Bacteria</taxon>
        <taxon>Candidatus Kerfeldiibacteriota</taxon>
    </lineage>
</organism>
<accession>A0A2H0YQA1</accession>
<dbReference type="Proteomes" id="UP000236845">
    <property type="component" value="Unassembled WGS sequence"/>
</dbReference>
<evidence type="ECO:0000313" key="2">
    <source>
        <dbReference type="Proteomes" id="UP000236845"/>
    </source>
</evidence>
<sequence>MQKGQILGIFPQGDVHPDLKQSRIHTGAIVLSQLAKTPILPIRIINSAKFWAFPAWKIRPWNFGKIQVKIGKPFLPAQVDLNNKSALQSAADNLMRRILAL</sequence>
<reference evidence="2" key="1">
    <citation type="submission" date="2017-09" db="EMBL/GenBank/DDBJ databases">
        <title>Depth-based differentiation of microbial function through sediment-hosted aquifers and enrichment of novel symbionts in the deep terrestrial subsurface.</title>
        <authorList>
            <person name="Probst A.J."/>
            <person name="Ladd B."/>
            <person name="Jarett J.K."/>
            <person name="Geller-Mcgrath D.E."/>
            <person name="Sieber C.M.K."/>
            <person name="Emerson J.B."/>
            <person name="Anantharaman K."/>
            <person name="Thomas B.C."/>
            <person name="Malmstrom R."/>
            <person name="Stieglmeier M."/>
            <person name="Klingl A."/>
            <person name="Woyke T."/>
            <person name="Ryan C.M."/>
            <person name="Banfield J.F."/>
        </authorList>
    </citation>
    <scope>NUCLEOTIDE SEQUENCE [LARGE SCALE GENOMIC DNA]</scope>
</reference>
<dbReference type="EMBL" id="PEXW01000043">
    <property type="protein sequence ID" value="PIS40681.1"/>
    <property type="molecule type" value="Genomic_DNA"/>
</dbReference>
<evidence type="ECO:0000313" key="1">
    <source>
        <dbReference type="EMBL" id="PIS40681.1"/>
    </source>
</evidence>
<comment type="caution">
    <text evidence="1">The sequence shown here is derived from an EMBL/GenBank/DDBJ whole genome shotgun (WGS) entry which is preliminary data.</text>
</comment>
<evidence type="ECO:0008006" key="3">
    <source>
        <dbReference type="Google" id="ProtNLM"/>
    </source>
</evidence>
<proteinExistence type="predicted"/>
<dbReference type="SUPFAM" id="SSF69593">
    <property type="entry name" value="Glycerol-3-phosphate (1)-acyltransferase"/>
    <property type="match status" value="1"/>
</dbReference>
<gene>
    <name evidence="1" type="ORF">COT26_02010</name>
</gene>
<name>A0A2H0YQA1_9BACT</name>
<protein>
    <recommendedName>
        <fullName evidence="3">Phospholipid/glycerol acyltransferase domain-containing protein</fullName>
    </recommendedName>
</protein>